<evidence type="ECO:0000256" key="4">
    <source>
        <dbReference type="ARBA" id="ARBA00022729"/>
    </source>
</evidence>
<dbReference type="AlphaFoldDB" id="A0A9D4QY75"/>
<dbReference type="SMART" id="SM00737">
    <property type="entry name" value="ML"/>
    <property type="match status" value="1"/>
</dbReference>
<reference evidence="8" key="2">
    <citation type="submission" date="2020-11" db="EMBL/GenBank/DDBJ databases">
        <authorList>
            <person name="McCartney M.A."/>
            <person name="Auch B."/>
            <person name="Kono T."/>
            <person name="Mallez S."/>
            <person name="Becker A."/>
            <person name="Gohl D.M."/>
            <person name="Silverstein K.A.T."/>
            <person name="Koren S."/>
            <person name="Bechman K.B."/>
            <person name="Herman A."/>
            <person name="Abrahante J.E."/>
            <person name="Garbe J."/>
        </authorList>
    </citation>
    <scope>NUCLEOTIDE SEQUENCE</scope>
    <source>
        <strain evidence="8">Duluth1</strain>
        <tissue evidence="8">Whole animal</tissue>
    </source>
</reference>
<dbReference type="InterPro" id="IPR014756">
    <property type="entry name" value="Ig_E-set"/>
</dbReference>
<evidence type="ECO:0000313" key="8">
    <source>
        <dbReference type="EMBL" id="KAH3846495.1"/>
    </source>
</evidence>
<name>A0A9D4QY75_DREPO</name>
<dbReference type="GO" id="GO:0032367">
    <property type="term" value="P:intracellular cholesterol transport"/>
    <property type="evidence" value="ECO:0007669"/>
    <property type="project" value="InterPro"/>
</dbReference>
<evidence type="ECO:0000256" key="6">
    <source>
        <dbReference type="SAM" id="SignalP"/>
    </source>
</evidence>
<gene>
    <name evidence="8" type="ORF">DPMN_088796</name>
</gene>
<dbReference type="PANTHER" id="PTHR11306">
    <property type="entry name" value="NIEMANN PICK TYPE C2 PROTEIN NPC2-RELATED"/>
    <property type="match status" value="1"/>
</dbReference>
<dbReference type="Proteomes" id="UP000828390">
    <property type="component" value="Unassembled WGS sequence"/>
</dbReference>
<dbReference type="GO" id="GO:0005576">
    <property type="term" value="C:extracellular region"/>
    <property type="evidence" value="ECO:0007669"/>
    <property type="project" value="UniProtKB-SubCell"/>
</dbReference>
<reference evidence="8" key="1">
    <citation type="journal article" date="2019" name="bioRxiv">
        <title>The Genome of the Zebra Mussel, Dreissena polymorpha: A Resource for Invasive Species Research.</title>
        <authorList>
            <person name="McCartney M.A."/>
            <person name="Auch B."/>
            <person name="Kono T."/>
            <person name="Mallez S."/>
            <person name="Zhang Y."/>
            <person name="Obille A."/>
            <person name="Becker A."/>
            <person name="Abrahante J.E."/>
            <person name="Garbe J."/>
            <person name="Badalamenti J.P."/>
            <person name="Herman A."/>
            <person name="Mangelson H."/>
            <person name="Liachko I."/>
            <person name="Sullivan S."/>
            <person name="Sone E.D."/>
            <person name="Koren S."/>
            <person name="Silverstein K.A.T."/>
            <person name="Beckman K.B."/>
            <person name="Gohl D.M."/>
        </authorList>
    </citation>
    <scope>NUCLEOTIDE SEQUENCE</scope>
    <source>
        <strain evidence="8">Duluth1</strain>
        <tissue evidence="8">Whole animal</tissue>
    </source>
</reference>
<comment type="caution">
    <text evidence="8">The sequence shown here is derived from an EMBL/GenBank/DDBJ whole genome shotgun (WGS) entry which is preliminary data.</text>
</comment>
<feature type="signal peptide" evidence="6">
    <location>
        <begin position="1"/>
        <end position="21"/>
    </location>
</feature>
<keyword evidence="9" id="KW-1185">Reference proteome</keyword>
<keyword evidence="5" id="KW-1015">Disulfide bond</keyword>
<dbReference type="InterPro" id="IPR033916">
    <property type="entry name" value="ML_Npc2-like"/>
</dbReference>
<protein>
    <recommendedName>
        <fullName evidence="7">MD-2-related lipid-recognition domain-containing protein</fullName>
    </recommendedName>
</protein>
<dbReference type="CDD" id="cd00916">
    <property type="entry name" value="Npc2_like"/>
    <property type="match status" value="1"/>
</dbReference>
<accession>A0A9D4QY75</accession>
<keyword evidence="3" id="KW-0964">Secreted</keyword>
<dbReference type="GO" id="GO:0032934">
    <property type="term" value="F:sterol binding"/>
    <property type="evidence" value="ECO:0007669"/>
    <property type="project" value="InterPro"/>
</dbReference>
<dbReference type="FunFam" id="2.60.40.770:FF:000001">
    <property type="entry name" value="NPC intracellular cholesterol transporter 2"/>
    <property type="match status" value="1"/>
</dbReference>
<evidence type="ECO:0000256" key="2">
    <source>
        <dbReference type="ARBA" id="ARBA00006370"/>
    </source>
</evidence>
<evidence type="ECO:0000256" key="5">
    <source>
        <dbReference type="ARBA" id="ARBA00023157"/>
    </source>
</evidence>
<dbReference type="OrthoDB" id="6489092at2759"/>
<dbReference type="PANTHER" id="PTHR11306:SF68">
    <property type="entry name" value="NPC INTRACELLULAR CHOLESTEROL TRANSPORTER 2"/>
    <property type="match status" value="1"/>
</dbReference>
<dbReference type="EMBL" id="JAIWYP010000003">
    <property type="protein sequence ID" value="KAH3846495.1"/>
    <property type="molecule type" value="Genomic_DNA"/>
</dbReference>
<evidence type="ECO:0000256" key="1">
    <source>
        <dbReference type="ARBA" id="ARBA00004613"/>
    </source>
</evidence>
<dbReference type="Pfam" id="PF02221">
    <property type="entry name" value="E1_DerP2_DerF2"/>
    <property type="match status" value="1"/>
</dbReference>
<evidence type="ECO:0000259" key="7">
    <source>
        <dbReference type="SMART" id="SM00737"/>
    </source>
</evidence>
<evidence type="ECO:0000256" key="3">
    <source>
        <dbReference type="ARBA" id="ARBA00022525"/>
    </source>
</evidence>
<sequence>MSTSNGLFGLILIGFATTTLAVFKDCGSKEATVTKVLCNGQDSGPCQLKKGTDASLEIDFTSKTSQSQLTSVVHGILSGVPVPFSPTDTNACNGIVEKCPIAPNNNYSFKTSLPVKSIYPSLRLVVRWEIQDPSSTDVICIELPAEIVS</sequence>
<dbReference type="SUPFAM" id="SSF81296">
    <property type="entry name" value="E set domains"/>
    <property type="match status" value="1"/>
</dbReference>
<feature type="domain" description="MD-2-related lipid-recognition" evidence="7">
    <location>
        <begin position="23"/>
        <end position="145"/>
    </location>
</feature>
<dbReference type="InterPro" id="IPR003172">
    <property type="entry name" value="ML_dom"/>
</dbReference>
<comment type="subcellular location">
    <subcellularLocation>
        <location evidence="1">Secreted</location>
    </subcellularLocation>
</comment>
<dbReference type="Gene3D" id="2.60.40.770">
    <property type="match status" value="1"/>
</dbReference>
<comment type="similarity">
    <text evidence="2">Belongs to the NPC2 family.</text>
</comment>
<evidence type="ECO:0000313" key="9">
    <source>
        <dbReference type="Proteomes" id="UP000828390"/>
    </source>
</evidence>
<keyword evidence="4 6" id="KW-0732">Signal</keyword>
<feature type="chain" id="PRO_5038867775" description="MD-2-related lipid-recognition domain-containing protein" evidence="6">
    <location>
        <begin position="22"/>
        <end position="149"/>
    </location>
</feature>
<organism evidence="8 9">
    <name type="scientific">Dreissena polymorpha</name>
    <name type="common">Zebra mussel</name>
    <name type="synonym">Mytilus polymorpha</name>
    <dbReference type="NCBI Taxonomy" id="45954"/>
    <lineage>
        <taxon>Eukaryota</taxon>
        <taxon>Metazoa</taxon>
        <taxon>Spiralia</taxon>
        <taxon>Lophotrochozoa</taxon>
        <taxon>Mollusca</taxon>
        <taxon>Bivalvia</taxon>
        <taxon>Autobranchia</taxon>
        <taxon>Heteroconchia</taxon>
        <taxon>Euheterodonta</taxon>
        <taxon>Imparidentia</taxon>
        <taxon>Neoheterodontei</taxon>
        <taxon>Myida</taxon>
        <taxon>Dreissenoidea</taxon>
        <taxon>Dreissenidae</taxon>
        <taxon>Dreissena</taxon>
    </lineage>
</organism>
<dbReference type="InterPro" id="IPR039670">
    <property type="entry name" value="NPC2-like"/>
</dbReference>
<proteinExistence type="inferred from homology"/>